<organism evidence="11 12">
    <name type="scientific">Gonapodya prolifera (strain JEL478)</name>
    <name type="common">Monoblepharis prolifera</name>
    <dbReference type="NCBI Taxonomy" id="1344416"/>
    <lineage>
        <taxon>Eukaryota</taxon>
        <taxon>Fungi</taxon>
        <taxon>Fungi incertae sedis</taxon>
        <taxon>Chytridiomycota</taxon>
        <taxon>Chytridiomycota incertae sedis</taxon>
        <taxon>Monoblepharidomycetes</taxon>
        <taxon>Monoblepharidales</taxon>
        <taxon>Gonapodyaceae</taxon>
        <taxon>Gonapodya</taxon>
    </lineage>
</organism>
<dbReference type="Pfam" id="PF01490">
    <property type="entry name" value="Aa_trans"/>
    <property type="match status" value="1"/>
</dbReference>
<evidence type="ECO:0000313" key="11">
    <source>
        <dbReference type="EMBL" id="KXS20747.1"/>
    </source>
</evidence>
<dbReference type="GO" id="GO:0005290">
    <property type="term" value="F:L-histidine transmembrane transporter activity"/>
    <property type="evidence" value="ECO:0007669"/>
    <property type="project" value="TreeGrafter"/>
</dbReference>
<keyword evidence="3" id="KW-0813">Transport</keyword>
<feature type="transmembrane region" description="Helical" evidence="9">
    <location>
        <begin position="172"/>
        <end position="191"/>
    </location>
</feature>
<proteinExistence type="inferred from homology"/>
<dbReference type="STRING" id="1344416.A0A139AVK2"/>
<gene>
    <name evidence="11" type="ORF">M427DRAFT_344081</name>
</gene>
<feature type="domain" description="Amino acid transporter transmembrane" evidence="10">
    <location>
        <begin position="2"/>
        <end position="310"/>
    </location>
</feature>
<dbReference type="PANTHER" id="PTHR22950">
    <property type="entry name" value="AMINO ACID TRANSPORTER"/>
    <property type="match status" value="1"/>
</dbReference>
<dbReference type="GO" id="GO:0061459">
    <property type="term" value="F:L-arginine transmembrane transporter activity"/>
    <property type="evidence" value="ECO:0007669"/>
    <property type="project" value="TreeGrafter"/>
</dbReference>
<accession>A0A139AVK2</accession>
<evidence type="ECO:0000259" key="10">
    <source>
        <dbReference type="Pfam" id="PF01490"/>
    </source>
</evidence>
<dbReference type="GO" id="GO:0015189">
    <property type="term" value="F:L-lysine transmembrane transporter activity"/>
    <property type="evidence" value="ECO:0007669"/>
    <property type="project" value="TreeGrafter"/>
</dbReference>
<dbReference type="InterPro" id="IPR013057">
    <property type="entry name" value="AA_transpt_TM"/>
</dbReference>
<keyword evidence="7 9" id="KW-1133">Transmembrane helix</keyword>
<name>A0A139AVK2_GONPJ</name>
<evidence type="ECO:0000256" key="1">
    <source>
        <dbReference type="ARBA" id="ARBA00004128"/>
    </source>
</evidence>
<evidence type="ECO:0000256" key="8">
    <source>
        <dbReference type="ARBA" id="ARBA00023136"/>
    </source>
</evidence>
<evidence type="ECO:0000256" key="9">
    <source>
        <dbReference type="SAM" id="Phobius"/>
    </source>
</evidence>
<comment type="similarity">
    <text evidence="2">Belongs to the amino acid/polyamine transporter 2 family.</text>
</comment>
<evidence type="ECO:0000256" key="2">
    <source>
        <dbReference type="ARBA" id="ARBA00008066"/>
    </source>
</evidence>
<feature type="transmembrane region" description="Helical" evidence="9">
    <location>
        <begin position="274"/>
        <end position="296"/>
    </location>
</feature>
<dbReference type="EMBL" id="KQ965734">
    <property type="protein sequence ID" value="KXS20747.1"/>
    <property type="molecule type" value="Genomic_DNA"/>
</dbReference>
<dbReference type="GO" id="GO:0005302">
    <property type="term" value="F:L-tyrosine transmembrane transporter activity"/>
    <property type="evidence" value="ECO:0007669"/>
    <property type="project" value="TreeGrafter"/>
</dbReference>
<keyword evidence="6" id="KW-0029">Amino-acid transport</keyword>
<keyword evidence="8 9" id="KW-0472">Membrane</keyword>
<evidence type="ECO:0000256" key="7">
    <source>
        <dbReference type="ARBA" id="ARBA00022989"/>
    </source>
</evidence>
<feature type="transmembrane region" description="Helical" evidence="9">
    <location>
        <begin position="100"/>
        <end position="120"/>
    </location>
</feature>
<dbReference type="PANTHER" id="PTHR22950:SF678">
    <property type="entry name" value="VACUOLAR AMINO ACID TRANSPORTER 5-RELATED"/>
    <property type="match status" value="1"/>
</dbReference>
<evidence type="ECO:0000256" key="3">
    <source>
        <dbReference type="ARBA" id="ARBA00022448"/>
    </source>
</evidence>
<evidence type="ECO:0000256" key="6">
    <source>
        <dbReference type="ARBA" id="ARBA00022970"/>
    </source>
</evidence>
<keyword evidence="5 9" id="KW-0812">Transmembrane</keyword>
<evidence type="ECO:0000313" key="12">
    <source>
        <dbReference type="Proteomes" id="UP000070544"/>
    </source>
</evidence>
<dbReference type="Proteomes" id="UP000070544">
    <property type="component" value="Unassembled WGS sequence"/>
</dbReference>
<reference evidence="11 12" key="1">
    <citation type="journal article" date="2015" name="Genome Biol. Evol.">
        <title>Phylogenomic analyses indicate that early fungi evolved digesting cell walls of algal ancestors of land plants.</title>
        <authorList>
            <person name="Chang Y."/>
            <person name="Wang S."/>
            <person name="Sekimoto S."/>
            <person name="Aerts A.L."/>
            <person name="Choi C."/>
            <person name="Clum A."/>
            <person name="LaButti K.M."/>
            <person name="Lindquist E.A."/>
            <person name="Yee Ngan C."/>
            <person name="Ohm R.A."/>
            <person name="Salamov A.A."/>
            <person name="Grigoriev I.V."/>
            <person name="Spatafora J.W."/>
            <person name="Berbee M.L."/>
        </authorList>
    </citation>
    <scope>NUCLEOTIDE SEQUENCE [LARGE SCALE GENOMIC DNA]</scope>
    <source>
        <strain evidence="11 12">JEL478</strain>
    </source>
</reference>
<dbReference type="AlphaFoldDB" id="A0A139AVK2"/>
<evidence type="ECO:0000256" key="5">
    <source>
        <dbReference type="ARBA" id="ARBA00022692"/>
    </source>
</evidence>
<sequence length="337" mass="36643">MGASVLSSVLNLTKSLTAAPLLSIPYSFLLLTPHLATCVILLLAVATSFTLKASVRASRRLIGDTGAVNWAGVARAAVGGTRWKYYRGGGEGKGGGEMDVVDLVVGVLTFGAASGYLIAISDSMSRAAAVVPLAPELQKWAIDRKAWILVCALIVIPLSMPRHLHSLRFSSLLGNLAVAYVVCMVVAWWVVNGPQAGSLRDFGVLRSVRDTRDHNWSAAVEAATQGWRDLAASDLDKWVYGFYAVSLIVNLMSCHQIIYTVYNELQDHSPVRMGLVIDASVALSTGIYLLVGWFGWLTWREKVVGDVLNNSLSWHELPFPYPSSLHMQFNYTHAVPQ</sequence>
<comment type="subcellular location">
    <subcellularLocation>
        <location evidence="1">Vacuole membrane</location>
        <topology evidence="1">Multi-pass membrane protein</topology>
    </subcellularLocation>
</comment>
<feature type="transmembrane region" description="Helical" evidence="9">
    <location>
        <begin position="28"/>
        <end position="51"/>
    </location>
</feature>
<dbReference type="GO" id="GO:0005774">
    <property type="term" value="C:vacuolar membrane"/>
    <property type="evidence" value="ECO:0007669"/>
    <property type="project" value="UniProtKB-SubCell"/>
</dbReference>
<dbReference type="GO" id="GO:0005313">
    <property type="term" value="F:L-glutamate transmembrane transporter activity"/>
    <property type="evidence" value="ECO:0007669"/>
    <property type="project" value="TreeGrafter"/>
</dbReference>
<feature type="transmembrane region" description="Helical" evidence="9">
    <location>
        <begin position="240"/>
        <end position="262"/>
    </location>
</feature>
<protein>
    <recommendedName>
        <fullName evidence="10">Amino acid transporter transmembrane domain-containing protein</fullName>
    </recommendedName>
</protein>
<keyword evidence="4" id="KW-0926">Vacuole</keyword>
<evidence type="ECO:0000256" key="4">
    <source>
        <dbReference type="ARBA" id="ARBA00022554"/>
    </source>
</evidence>
<dbReference type="GO" id="GO:0015194">
    <property type="term" value="F:L-serine transmembrane transporter activity"/>
    <property type="evidence" value="ECO:0007669"/>
    <property type="project" value="TreeGrafter"/>
</dbReference>
<dbReference type="OrthoDB" id="438545at2759"/>
<keyword evidence="12" id="KW-1185">Reference proteome</keyword>